<dbReference type="RefSeq" id="WP_053380547.1">
    <property type="nucleotide sequence ID" value="NZ_CP011801.1"/>
</dbReference>
<proteinExistence type="predicted"/>
<dbReference type="InterPro" id="IPR041657">
    <property type="entry name" value="HTH_17"/>
</dbReference>
<organism evidence="2 3">
    <name type="scientific">Nitrospira moscoviensis</name>
    <dbReference type="NCBI Taxonomy" id="42253"/>
    <lineage>
        <taxon>Bacteria</taxon>
        <taxon>Pseudomonadati</taxon>
        <taxon>Nitrospirota</taxon>
        <taxon>Nitrospiria</taxon>
        <taxon>Nitrospirales</taxon>
        <taxon>Nitrospiraceae</taxon>
        <taxon>Nitrospira</taxon>
    </lineage>
</organism>
<dbReference type="Proteomes" id="UP000069205">
    <property type="component" value="Chromosome"/>
</dbReference>
<dbReference type="InterPro" id="IPR009061">
    <property type="entry name" value="DNA-bd_dom_put_sf"/>
</dbReference>
<dbReference type="SUPFAM" id="SSF46955">
    <property type="entry name" value="Putative DNA-binding domain"/>
    <property type="match status" value="1"/>
</dbReference>
<dbReference type="GO" id="GO:0003677">
    <property type="term" value="F:DNA binding"/>
    <property type="evidence" value="ECO:0007669"/>
    <property type="project" value="InterPro"/>
</dbReference>
<dbReference type="EMBL" id="CP011801">
    <property type="protein sequence ID" value="ALA59555.1"/>
    <property type="molecule type" value="Genomic_DNA"/>
</dbReference>
<feature type="domain" description="Helix-turn-helix" evidence="1">
    <location>
        <begin position="8"/>
        <end position="58"/>
    </location>
</feature>
<sequence length="64" mass="7388">MTTSAPVLLTLKQTCELLQLKPSRLYYLTSTKQIPFIKIGSTLRFDRDEINAWINKNRCGLRST</sequence>
<name>A0A0K2GF18_NITMO</name>
<dbReference type="Pfam" id="PF12728">
    <property type="entry name" value="HTH_17"/>
    <property type="match status" value="1"/>
</dbReference>
<gene>
    <name evidence="2" type="ORF">NITMOv2_3156</name>
</gene>
<evidence type="ECO:0000313" key="2">
    <source>
        <dbReference type="EMBL" id="ALA59555.1"/>
    </source>
</evidence>
<dbReference type="InterPro" id="IPR010093">
    <property type="entry name" value="SinI_DNA-bd"/>
</dbReference>
<dbReference type="PATRIC" id="fig|42253.5.peg.3110"/>
<protein>
    <recommendedName>
        <fullName evidence="1">Helix-turn-helix domain-containing protein</fullName>
    </recommendedName>
</protein>
<reference evidence="2 3" key="1">
    <citation type="journal article" date="2015" name="Proc. Natl. Acad. Sci. U.S.A.">
        <title>Expanded metabolic versatility of ubiquitous nitrite-oxidizing bacteria from the genus Nitrospira.</title>
        <authorList>
            <person name="Koch H."/>
            <person name="Lucker S."/>
            <person name="Albertsen M."/>
            <person name="Kitzinger K."/>
            <person name="Herbold C."/>
            <person name="Spieck E."/>
            <person name="Nielsen P.H."/>
            <person name="Wagner M."/>
            <person name="Daims H."/>
        </authorList>
    </citation>
    <scope>NUCLEOTIDE SEQUENCE [LARGE SCALE GENOMIC DNA]</scope>
    <source>
        <strain evidence="2 3">NSP M-1</strain>
    </source>
</reference>
<keyword evidence="3" id="KW-1185">Reference proteome</keyword>
<dbReference type="AlphaFoldDB" id="A0A0K2GF18"/>
<evidence type="ECO:0000313" key="3">
    <source>
        <dbReference type="Proteomes" id="UP000069205"/>
    </source>
</evidence>
<accession>A0A0K2GF18</accession>
<evidence type="ECO:0000259" key="1">
    <source>
        <dbReference type="Pfam" id="PF12728"/>
    </source>
</evidence>
<dbReference type="KEGG" id="nmv:NITMOv2_3156"/>
<dbReference type="NCBIfam" id="TIGR01764">
    <property type="entry name" value="excise"/>
    <property type="match status" value="1"/>
</dbReference>